<comment type="caution">
    <text evidence="2">The sequence shown here is derived from an EMBL/GenBank/DDBJ whole genome shotgun (WGS) entry which is preliminary data.</text>
</comment>
<accession>A0ABP8V8T8</accession>
<sequence>MAVQAHASSLPDQKTLLVFGDSLSAAYGIDSRKGWVALLQEKLAGTHPEWQVVNASISGETTSGGLSRLPEALETYTPDLVLLQLGANDGLRGLPLKGMKNNLSQMIVLSQQQNADVLLFEMRIPPNYGPVYSRRFQGVFSELADQHDIGLVPFFLDGVAGDAALNQPDGIHPVASAQPKLLENIWSFIVTSL</sequence>
<evidence type="ECO:0000259" key="1">
    <source>
        <dbReference type="Pfam" id="PF13472"/>
    </source>
</evidence>
<protein>
    <submittedName>
        <fullName evidence="2">Arylesterase</fullName>
    </submittedName>
</protein>
<dbReference type="Proteomes" id="UP001500604">
    <property type="component" value="Unassembled WGS sequence"/>
</dbReference>
<dbReference type="PANTHER" id="PTHR30383">
    <property type="entry name" value="THIOESTERASE 1/PROTEASE 1/LYSOPHOSPHOLIPASE L1"/>
    <property type="match status" value="1"/>
</dbReference>
<dbReference type="Gene3D" id="3.40.50.1110">
    <property type="entry name" value="SGNH hydrolase"/>
    <property type="match status" value="1"/>
</dbReference>
<feature type="domain" description="SGNH hydrolase-type esterase" evidence="1">
    <location>
        <begin position="18"/>
        <end position="174"/>
    </location>
</feature>
<dbReference type="SUPFAM" id="SSF52266">
    <property type="entry name" value="SGNH hydrolase"/>
    <property type="match status" value="1"/>
</dbReference>
<gene>
    <name evidence="2" type="ORF">GCM10023116_44250</name>
</gene>
<dbReference type="CDD" id="cd01822">
    <property type="entry name" value="Lysophospholipase_L1_like"/>
    <property type="match status" value="1"/>
</dbReference>
<keyword evidence="3" id="KW-1185">Reference proteome</keyword>
<dbReference type="InterPro" id="IPR036514">
    <property type="entry name" value="SGNH_hydro_sf"/>
</dbReference>
<dbReference type="Pfam" id="PF13472">
    <property type="entry name" value="Lipase_GDSL_2"/>
    <property type="match status" value="1"/>
</dbReference>
<organism evidence="2 3">
    <name type="scientific">Kistimonas scapharcae</name>
    <dbReference type="NCBI Taxonomy" id="1036133"/>
    <lineage>
        <taxon>Bacteria</taxon>
        <taxon>Pseudomonadati</taxon>
        <taxon>Pseudomonadota</taxon>
        <taxon>Gammaproteobacteria</taxon>
        <taxon>Oceanospirillales</taxon>
        <taxon>Endozoicomonadaceae</taxon>
        <taxon>Kistimonas</taxon>
    </lineage>
</organism>
<name>A0ABP8V8T8_9GAMM</name>
<evidence type="ECO:0000313" key="3">
    <source>
        <dbReference type="Proteomes" id="UP001500604"/>
    </source>
</evidence>
<dbReference type="EMBL" id="BAABFL010000470">
    <property type="protein sequence ID" value="GAA4652141.1"/>
    <property type="molecule type" value="Genomic_DNA"/>
</dbReference>
<proteinExistence type="predicted"/>
<dbReference type="InterPro" id="IPR013830">
    <property type="entry name" value="SGNH_hydro"/>
</dbReference>
<reference evidence="3" key="1">
    <citation type="journal article" date="2019" name="Int. J. Syst. Evol. Microbiol.">
        <title>The Global Catalogue of Microorganisms (GCM) 10K type strain sequencing project: providing services to taxonomists for standard genome sequencing and annotation.</title>
        <authorList>
            <consortium name="The Broad Institute Genomics Platform"/>
            <consortium name="The Broad Institute Genome Sequencing Center for Infectious Disease"/>
            <person name="Wu L."/>
            <person name="Ma J."/>
        </authorList>
    </citation>
    <scope>NUCLEOTIDE SEQUENCE [LARGE SCALE GENOMIC DNA]</scope>
    <source>
        <strain evidence="3">JCM 17805</strain>
    </source>
</reference>
<dbReference type="PANTHER" id="PTHR30383:SF24">
    <property type="entry name" value="THIOESTERASE 1_PROTEASE 1_LYSOPHOSPHOLIPASE L1"/>
    <property type="match status" value="1"/>
</dbReference>
<dbReference type="InterPro" id="IPR051532">
    <property type="entry name" value="Ester_Hydrolysis_Enzymes"/>
</dbReference>
<evidence type="ECO:0000313" key="2">
    <source>
        <dbReference type="EMBL" id="GAA4652141.1"/>
    </source>
</evidence>